<dbReference type="SUPFAM" id="SSF54928">
    <property type="entry name" value="RNA-binding domain, RBD"/>
    <property type="match status" value="1"/>
</dbReference>
<dbReference type="GO" id="GO:0007399">
    <property type="term" value="P:nervous system development"/>
    <property type="evidence" value="ECO:0007669"/>
    <property type="project" value="InterPro"/>
</dbReference>
<dbReference type="PANTHER" id="PTHR15597:SF44">
    <property type="entry name" value="PIP-1"/>
    <property type="match status" value="1"/>
</dbReference>
<dbReference type="InterPro" id="IPR047131">
    <property type="entry name" value="RBFOX1-like"/>
</dbReference>
<dbReference type="GO" id="GO:0003729">
    <property type="term" value="F:mRNA binding"/>
    <property type="evidence" value="ECO:0007669"/>
    <property type="project" value="TreeGrafter"/>
</dbReference>
<evidence type="ECO:0000256" key="2">
    <source>
        <dbReference type="ARBA" id="ARBA00022884"/>
    </source>
</evidence>
<name>A0A0K0CWB8_ANGCA</name>
<proteinExistence type="predicted"/>
<dbReference type="InterPro" id="IPR035979">
    <property type="entry name" value="RBD_domain_sf"/>
</dbReference>
<dbReference type="GO" id="GO:0005634">
    <property type="term" value="C:nucleus"/>
    <property type="evidence" value="ECO:0007669"/>
    <property type="project" value="UniProtKB-SubCell"/>
</dbReference>
<evidence type="ECO:0000256" key="5">
    <source>
        <dbReference type="SAM" id="MobiDB-lite"/>
    </source>
</evidence>
<dbReference type="InterPro" id="IPR012677">
    <property type="entry name" value="Nucleotide-bd_a/b_plait_sf"/>
</dbReference>
<comment type="subcellular location">
    <subcellularLocation>
        <location evidence="1">Nucleus</location>
    </subcellularLocation>
</comment>
<dbReference type="GO" id="GO:0000381">
    <property type="term" value="P:regulation of alternative mRNA splicing, via spliceosome"/>
    <property type="evidence" value="ECO:0007669"/>
    <property type="project" value="InterPro"/>
</dbReference>
<evidence type="ECO:0000259" key="6">
    <source>
        <dbReference type="PROSITE" id="PS50102"/>
    </source>
</evidence>
<dbReference type="STRING" id="6313.A0A0K0CWB8"/>
<accession>A0A0K0CWB8</accession>
<dbReference type="Proteomes" id="UP000035642">
    <property type="component" value="Unassembled WGS sequence"/>
</dbReference>
<evidence type="ECO:0000313" key="8">
    <source>
        <dbReference type="WBParaSite" id="ACAC_0000171501-mRNA-1"/>
    </source>
</evidence>
<sequence length="161" mass="17583">MLYRFGKVSNAEIVMNERGSKGFGFVTLDSKQSSEAARSALNGTVVNGRVIEVSIVRGLFVTAINTSFQQFFSGFFVKVKKATAMPPRRNFTISRPQPPPAPGPSVLIPPGSTDLFSSRQLPQVQPRSFVYTSPAERLNSLLVAQNQLGLQCEQIVSPTYS</sequence>
<dbReference type="InterPro" id="IPR000504">
    <property type="entry name" value="RRM_dom"/>
</dbReference>
<dbReference type="GO" id="GO:0005737">
    <property type="term" value="C:cytoplasm"/>
    <property type="evidence" value="ECO:0007669"/>
    <property type="project" value="TreeGrafter"/>
</dbReference>
<dbReference type="Pfam" id="PF00076">
    <property type="entry name" value="RRM_1"/>
    <property type="match status" value="1"/>
</dbReference>
<dbReference type="PANTHER" id="PTHR15597">
    <property type="entry name" value="ATAXIN 2-BINDING PROTEIN 1-RELATED"/>
    <property type="match status" value="1"/>
</dbReference>
<dbReference type="Gene3D" id="3.30.70.330">
    <property type="match status" value="1"/>
</dbReference>
<organism evidence="7 8">
    <name type="scientific">Angiostrongylus cantonensis</name>
    <name type="common">Rat lungworm</name>
    <dbReference type="NCBI Taxonomy" id="6313"/>
    <lineage>
        <taxon>Eukaryota</taxon>
        <taxon>Metazoa</taxon>
        <taxon>Ecdysozoa</taxon>
        <taxon>Nematoda</taxon>
        <taxon>Chromadorea</taxon>
        <taxon>Rhabditida</taxon>
        <taxon>Rhabditina</taxon>
        <taxon>Rhabditomorpha</taxon>
        <taxon>Strongyloidea</taxon>
        <taxon>Metastrongylidae</taxon>
        <taxon>Angiostrongylus</taxon>
    </lineage>
</organism>
<dbReference type="AlphaFoldDB" id="A0A0K0CWB8"/>
<feature type="region of interest" description="Disordered" evidence="5">
    <location>
        <begin position="89"/>
        <end position="109"/>
    </location>
</feature>
<evidence type="ECO:0000256" key="1">
    <source>
        <dbReference type="ARBA" id="ARBA00004123"/>
    </source>
</evidence>
<keyword evidence="3" id="KW-0539">Nucleus</keyword>
<feature type="domain" description="RRM" evidence="6">
    <location>
        <begin position="1"/>
        <end position="58"/>
    </location>
</feature>
<protein>
    <submittedName>
        <fullName evidence="8">RRM domain-containing protein</fullName>
    </submittedName>
</protein>
<keyword evidence="7" id="KW-1185">Reference proteome</keyword>
<evidence type="ECO:0000256" key="4">
    <source>
        <dbReference type="PROSITE-ProRule" id="PRU00176"/>
    </source>
</evidence>
<evidence type="ECO:0000256" key="3">
    <source>
        <dbReference type="ARBA" id="ARBA00023242"/>
    </source>
</evidence>
<keyword evidence="2 4" id="KW-0694">RNA-binding</keyword>
<dbReference type="PROSITE" id="PS50102">
    <property type="entry name" value="RRM"/>
    <property type="match status" value="1"/>
</dbReference>
<reference evidence="8" key="2">
    <citation type="submission" date="2017-02" db="UniProtKB">
        <authorList>
            <consortium name="WormBaseParasite"/>
        </authorList>
    </citation>
    <scope>IDENTIFICATION</scope>
</reference>
<evidence type="ECO:0000313" key="7">
    <source>
        <dbReference type="Proteomes" id="UP000035642"/>
    </source>
</evidence>
<dbReference type="WBParaSite" id="ACAC_0000171501-mRNA-1">
    <property type="protein sequence ID" value="ACAC_0000171501-mRNA-1"/>
    <property type="gene ID" value="ACAC_0000171501"/>
</dbReference>
<reference evidence="7" key="1">
    <citation type="submission" date="2012-09" db="EMBL/GenBank/DDBJ databases">
        <authorList>
            <person name="Martin A.A."/>
        </authorList>
    </citation>
    <scope>NUCLEOTIDE SEQUENCE</scope>
</reference>